<proteinExistence type="predicted"/>
<keyword evidence="3" id="KW-0732">Signal</keyword>
<comment type="caution">
    <text evidence="4">The sequence shown here is derived from an EMBL/GenBank/DDBJ whole genome shotgun (WGS) entry which is preliminary data.</text>
</comment>
<dbReference type="Gene3D" id="2.20.110.10">
    <property type="entry name" value="Histone H3 K4-specific methyltransferase SET7/9 N-terminal domain"/>
    <property type="match status" value="3"/>
</dbReference>
<evidence type="ECO:0000313" key="5">
    <source>
        <dbReference type="Proteomes" id="UP000660885"/>
    </source>
</evidence>
<dbReference type="PANTHER" id="PTHR23084">
    <property type="entry name" value="PHOSPHATIDYLINOSITOL-4-PHOSPHATE 5-KINASE RELATED"/>
    <property type="match status" value="1"/>
</dbReference>
<feature type="chain" id="PRO_5045244554" description="MORN repeat-containing protein" evidence="3">
    <location>
        <begin position="19"/>
        <end position="327"/>
    </location>
</feature>
<dbReference type="EMBL" id="JAETWB010000007">
    <property type="protein sequence ID" value="MBL6079508.1"/>
    <property type="molecule type" value="Genomic_DNA"/>
</dbReference>
<feature type="compositionally biased region" description="Pro residues" evidence="2">
    <location>
        <begin position="26"/>
        <end position="46"/>
    </location>
</feature>
<dbReference type="RefSeq" id="WP_202832761.1">
    <property type="nucleotide sequence ID" value="NZ_JAETWB010000007.1"/>
</dbReference>
<evidence type="ECO:0008006" key="6">
    <source>
        <dbReference type="Google" id="ProtNLM"/>
    </source>
</evidence>
<dbReference type="Pfam" id="PF02493">
    <property type="entry name" value="MORN"/>
    <property type="match status" value="7"/>
</dbReference>
<gene>
    <name evidence="4" type="ORF">JMJ56_15925</name>
</gene>
<keyword evidence="1" id="KW-0677">Repeat</keyword>
<dbReference type="InterPro" id="IPR003409">
    <property type="entry name" value="MORN"/>
</dbReference>
<dbReference type="Proteomes" id="UP000660885">
    <property type="component" value="Unassembled WGS sequence"/>
</dbReference>
<evidence type="ECO:0000256" key="1">
    <source>
        <dbReference type="ARBA" id="ARBA00022737"/>
    </source>
</evidence>
<dbReference type="SUPFAM" id="SSF82185">
    <property type="entry name" value="Histone H3 K4-specific methyltransferase SET7/9 N-terminal domain"/>
    <property type="match status" value="2"/>
</dbReference>
<evidence type="ECO:0000256" key="3">
    <source>
        <dbReference type="SAM" id="SignalP"/>
    </source>
</evidence>
<feature type="region of interest" description="Disordered" evidence="2">
    <location>
        <begin position="22"/>
        <end position="72"/>
    </location>
</feature>
<reference evidence="4 5" key="1">
    <citation type="submission" date="2021-01" db="EMBL/GenBank/DDBJ databases">
        <title>Belnapia mucosa sp. nov. and Belnapia arida sp. nov., isolated from the Tabernas Desert (Almeria, Spain).</title>
        <authorList>
            <person name="Molina-Menor E."/>
            <person name="Vidal-Verdu A."/>
            <person name="Calonge A."/>
            <person name="Satari L."/>
            <person name="Pereto J."/>
            <person name="Porcar M."/>
        </authorList>
    </citation>
    <scope>NUCLEOTIDE SEQUENCE [LARGE SCALE GENOMIC DNA]</scope>
    <source>
        <strain evidence="4 5">T18</strain>
    </source>
</reference>
<accession>A0ABS1U4A5</accession>
<dbReference type="SMART" id="SM00698">
    <property type="entry name" value="MORN"/>
    <property type="match status" value="6"/>
</dbReference>
<evidence type="ECO:0000313" key="4">
    <source>
        <dbReference type="EMBL" id="MBL6079508.1"/>
    </source>
</evidence>
<evidence type="ECO:0000256" key="2">
    <source>
        <dbReference type="SAM" id="MobiDB-lite"/>
    </source>
</evidence>
<dbReference type="PANTHER" id="PTHR23084:SF179">
    <property type="entry name" value="OS10G0565000 PROTEIN"/>
    <property type="match status" value="1"/>
</dbReference>
<organism evidence="4 5">
    <name type="scientific">Belnapia arida</name>
    <dbReference type="NCBI Taxonomy" id="2804533"/>
    <lineage>
        <taxon>Bacteria</taxon>
        <taxon>Pseudomonadati</taxon>
        <taxon>Pseudomonadota</taxon>
        <taxon>Alphaproteobacteria</taxon>
        <taxon>Acetobacterales</taxon>
        <taxon>Roseomonadaceae</taxon>
        <taxon>Belnapia</taxon>
    </lineage>
</organism>
<feature type="signal peptide" evidence="3">
    <location>
        <begin position="1"/>
        <end position="18"/>
    </location>
</feature>
<keyword evidence="5" id="KW-1185">Reference proteome</keyword>
<protein>
    <recommendedName>
        <fullName evidence="6">MORN repeat-containing protein</fullName>
    </recommendedName>
</protein>
<name>A0ABS1U4A5_9PROT</name>
<sequence>MKPALIALLLLLAKPAWAAVTFEDSPAPPPSSTRPAAPAPRPAPRPRPPREEAVTPVPPPPAAPAEPSRGLVTDTRNRCGIWAPDLQPGESLEWSGACRNGAASGTGELLRRKGEAVISLTQGQFKDGKLEGPATIAMSGGTHVEAEFAGGEAKAGLIRFGDASTYRGEIRNNLPNGRGVRTWPRGPDYDGHWMNGVRSGEGRQQDGYGVYSGQWRDDRRNGRGLQIYPSGDRYQGEWRNDKREGRGTMTWSGGVYEGEWQGDRRNGQGTETYSNGTRFIGQFADDLPSGPGVLIAADGTRFEGRITGGCLATERGIYRVLAGPGSC</sequence>